<keyword evidence="4 8" id="KW-1133">Transmembrane helix</keyword>
<dbReference type="GO" id="GO:0022857">
    <property type="term" value="F:transmembrane transporter activity"/>
    <property type="evidence" value="ECO:0007669"/>
    <property type="project" value="InterPro"/>
</dbReference>
<feature type="transmembrane region" description="Helical" evidence="8">
    <location>
        <begin position="217"/>
        <end position="238"/>
    </location>
</feature>
<feature type="transmembrane region" description="Helical" evidence="8">
    <location>
        <begin position="87"/>
        <end position="108"/>
    </location>
</feature>
<feature type="region of interest" description="Disordered" evidence="7">
    <location>
        <begin position="1"/>
        <end position="79"/>
    </location>
</feature>
<dbReference type="GO" id="GO:0016020">
    <property type="term" value="C:membrane"/>
    <property type="evidence" value="ECO:0007669"/>
    <property type="project" value="UniProtKB-SubCell"/>
</dbReference>
<gene>
    <name evidence="10" type="ORF">G7Z17_g2946</name>
</gene>
<evidence type="ECO:0000256" key="7">
    <source>
        <dbReference type="SAM" id="MobiDB-lite"/>
    </source>
</evidence>
<feature type="domain" description="Major facilitator superfamily (MFS) profile" evidence="9">
    <location>
        <begin position="89"/>
        <end position="521"/>
    </location>
</feature>
<evidence type="ECO:0000256" key="4">
    <source>
        <dbReference type="ARBA" id="ARBA00022989"/>
    </source>
</evidence>
<dbReference type="FunFam" id="1.20.1250.20:FF:000011">
    <property type="entry name" value="MFS multidrug transporter, putative"/>
    <property type="match status" value="1"/>
</dbReference>
<evidence type="ECO:0000313" key="11">
    <source>
        <dbReference type="Proteomes" id="UP000722485"/>
    </source>
</evidence>
<dbReference type="PANTHER" id="PTHR23502:SF68">
    <property type="entry name" value="MULTIDRUG TRANSPORTER, PUTATIVE (AFU_ORTHOLOGUE AFUA_3G01120)-RELATED"/>
    <property type="match status" value="1"/>
</dbReference>
<keyword evidence="5 8" id="KW-0472">Membrane</keyword>
<organism evidence="10 11">
    <name type="scientific">Cylindrodendrum hubeiense</name>
    <dbReference type="NCBI Taxonomy" id="595255"/>
    <lineage>
        <taxon>Eukaryota</taxon>
        <taxon>Fungi</taxon>
        <taxon>Dikarya</taxon>
        <taxon>Ascomycota</taxon>
        <taxon>Pezizomycotina</taxon>
        <taxon>Sordariomycetes</taxon>
        <taxon>Hypocreomycetidae</taxon>
        <taxon>Hypocreales</taxon>
        <taxon>Nectriaceae</taxon>
        <taxon>Cylindrodendrum</taxon>
    </lineage>
</organism>
<keyword evidence="11" id="KW-1185">Reference proteome</keyword>
<comment type="similarity">
    <text evidence="2">Belongs to the major facilitator superfamily.</text>
</comment>
<comment type="subcellular location">
    <subcellularLocation>
        <location evidence="1">Membrane</location>
        <topology evidence="1">Multi-pass membrane protein</topology>
    </subcellularLocation>
</comment>
<dbReference type="AlphaFoldDB" id="A0A9P5LKF9"/>
<proteinExistence type="inferred from homology"/>
<keyword evidence="3 8" id="KW-0812">Transmembrane</keyword>
<dbReference type="SUPFAM" id="SSF103473">
    <property type="entry name" value="MFS general substrate transporter"/>
    <property type="match status" value="1"/>
</dbReference>
<evidence type="ECO:0000256" key="1">
    <source>
        <dbReference type="ARBA" id="ARBA00004141"/>
    </source>
</evidence>
<feature type="compositionally biased region" description="Basic and acidic residues" evidence="7">
    <location>
        <begin position="44"/>
        <end position="53"/>
    </location>
</feature>
<evidence type="ECO:0000256" key="5">
    <source>
        <dbReference type="ARBA" id="ARBA00023136"/>
    </source>
</evidence>
<feature type="transmembrane region" description="Helical" evidence="8">
    <location>
        <begin position="460"/>
        <end position="482"/>
    </location>
</feature>
<feature type="transmembrane region" description="Helical" evidence="8">
    <location>
        <begin position="359"/>
        <end position="378"/>
    </location>
</feature>
<evidence type="ECO:0000256" key="8">
    <source>
        <dbReference type="SAM" id="Phobius"/>
    </source>
</evidence>
<comment type="caution">
    <text evidence="10">The sequence shown here is derived from an EMBL/GenBank/DDBJ whole genome shotgun (WGS) entry which is preliminary data.</text>
</comment>
<feature type="transmembrane region" description="Helical" evidence="8">
    <location>
        <begin position="399"/>
        <end position="420"/>
    </location>
</feature>
<reference evidence="10" key="1">
    <citation type="submission" date="2020-03" db="EMBL/GenBank/DDBJ databases">
        <title>Draft Genome Sequence of Cylindrodendrum hubeiense.</title>
        <authorList>
            <person name="Buettner E."/>
            <person name="Kellner H."/>
        </authorList>
    </citation>
    <scope>NUCLEOTIDE SEQUENCE</scope>
    <source>
        <strain evidence="10">IHI 201604</strain>
    </source>
</reference>
<evidence type="ECO:0000256" key="3">
    <source>
        <dbReference type="ARBA" id="ARBA00022692"/>
    </source>
</evidence>
<dbReference type="Pfam" id="PF07690">
    <property type="entry name" value="MFS_1"/>
    <property type="match status" value="1"/>
</dbReference>
<dbReference type="PROSITE" id="PS50850">
    <property type="entry name" value="MFS"/>
    <property type="match status" value="1"/>
</dbReference>
<feature type="transmembrane region" description="Helical" evidence="8">
    <location>
        <begin position="494"/>
        <end position="516"/>
    </location>
</feature>
<dbReference type="Gene3D" id="1.20.1250.20">
    <property type="entry name" value="MFS general substrate transporter like domains"/>
    <property type="match status" value="1"/>
</dbReference>
<feature type="transmembrane region" description="Helical" evidence="8">
    <location>
        <begin position="128"/>
        <end position="147"/>
    </location>
</feature>
<evidence type="ECO:0000313" key="10">
    <source>
        <dbReference type="EMBL" id="KAF7554333.1"/>
    </source>
</evidence>
<dbReference type="InterPro" id="IPR011701">
    <property type="entry name" value="MFS"/>
</dbReference>
<dbReference type="OrthoDB" id="5296287at2759"/>
<feature type="transmembrane region" description="Helical" evidence="8">
    <location>
        <begin position="426"/>
        <end position="453"/>
    </location>
</feature>
<name>A0A9P5LKF9_9HYPO</name>
<evidence type="ECO:0000259" key="9">
    <source>
        <dbReference type="PROSITE" id="PS50850"/>
    </source>
</evidence>
<feature type="transmembrane region" description="Helical" evidence="8">
    <location>
        <begin position="244"/>
        <end position="264"/>
    </location>
</feature>
<dbReference type="InterPro" id="IPR020846">
    <property type="entry name" value="MFS_dom"/>
</dbReference>
<dbReference type="CDD" id="cd17323">
    <property type="entry name" value="MFS_Tpo1_MDR_like"/>
    <property type="match status" value="1"/>
</dbReference>
<sequence length="529" mass="57744">MAEPAKHIQLGQLGDLPRPESQRTLAMSDVSLNADRPQTTDVEASSKDEEKGEVSPASIAGDDPNAIGWDGPDDPQNPMNWPEKRKWINIAALSLMTLLTPLGSSMFAPGVPDIMVEFKSSNENLATFLVSVYVLGFAFGPLLAAPLSEIYGRAMVFNIANVLFVIFTVATALSQNMGMMIAFRFLMGFAGSTPVTNGSGTISDMFPVEQRGKAMAVWAMGPLLGPCIGPVAGGFMIQDVGWRWVFWVIAIAAGLISVMCYFVVTETYHPTLLQQKVNRMKKETNNPDLYSALDVARVSTQKKLEHAIVRPMKMLFTQPVVFIISLYIAVVYGILYLMFSTFTFVFAEQYGFDTGIIGLSYIPTGIGMLIGTITFGVIADIIIKKKMAKGEATVPEDRVPVWLTVPCGLTIVVSLFWYGWSVKSNAHWIVPMIGVAFFCFGLMGIMMCLQIYLMDVYIKYAASVIAAVTVLRSLAGAMLPLAGLSMYNDLGLGWGNSVLAFLSLVLVPVPVVFRYYGPKIRAMSKNNLG</sequence>
<feature type="transmembrane region" description="Helical" evidence="8">
    <location>
        <begin position="179"/>
        <end position="196"/>
    </location>
</feature>
<protein>
    <recommendedName>
        <fullName evidence="9">Major facilitator superfamily (MFS) profile domain-containing protein</fullName>
    </recommendedName>
</protein>
<keyword evidence="6" id="KW-0325">Glycoprotein</keyword>
<dbReference type="Proteomes" id="UP000722485">
    <property type="component" value="Unassembled WGS sequence"/>
</dbReference>
<evidence type="ECO:0000256" key="2">
    <source>
        <dbReference type="ARBA" id="ARBA00008335"/>
    </source>
</evidence>
<feature type="transmembrane region" description="Helical" evidence="8">
    <location>
        <begin position="154"/>
        <end position="173"/>
    </location>
</feature>
<dbReference type="InterPro" id="IPR036259">
    <property type="entry name" value="MFS_trans_sf"/>
</dbReference>
<dbReference type="EMBL" id="JAANBB010000033">
    <property type="protein sequence ID" value="KAF7554333.1"/>
    <property type="molecule type" value="Genomic_DNA"/>
</dbReference>
<feature type="transmembrane region" description="Helical" evidence="8">
    <location>
        <begin position="320"/>
        <end position="347"/>
    </location>
</feature>
<evidence type="ECO:0000256" key="6">
    <source>
        <dbReference type="ARBA" id="ARBA00023180"/>
    </source>
</evidence>
<dbReference type="PANTHER" id="PTHR23502">
    <property type="entry name" value="MAJOR FACILITATOR SUPERFAMILY"/>
    <property type="match status" value="1"/>
</dbReference>
<accession>A0A9P5LKF9</accession>